<evidence type="ECO:0000313" key="2">
    <source>
        <dbReference type="EMBL" id="EHN13099.1"/>
    </source>
</evidence>
<dbReference type="EMBL" id="AGUD01000001">
    <property type="protein sequence ID" value="EHN13099.1"/>
    <property type="molecule type" value="Genomic_DNA"/>
</dbReference>
<gene>
    <name evidence="2" type="ORF">PAI11_00010</name>
</gene>
<accession>H0DZP6</accession>
<reference evidence="2 3" key="1">
    <citation type="journal article" date="2013" name="Biodegradation">
        <title>Quantitative proteomic analysis of ibuprofen-degrading Patulibacter sp. strain I11.</title>
        <authorList>
            <person name="Almeida B."/>
            <person name="Kjeldal H."/>
            <person name="Lolas I."/>
            <person name="Knudsen A.D."/>
            <person name="Carvalho G."/>
            <person name="Nielsen K.L."/>
            <person name="Barreto Crespo M.T."/>
            <person name="Stensballe A."/>
            <person name="Nielsen J.L."/>
        </authorList>
    </citation>
    <scope>NUCLEOTIDE SEQUENCE [LARGE SCALE GENOMIC DNA]</scope>
    <source>
        <strain evidence="2 3">I11</strain>
    </source>
</reference>
<evidence type="ECO:0000313" key="3">
    <source>
        <dbReference type="Proteomes" id="UP000005143"/>
    </source>
</evidence>
<comment type="caution">
    <text evidence="2">The sequence shown here is derived from an EMBL/GenBank/DDBJ whole genome shotgun (WGS) entry which is preliminary data.</text>
</comment>
<dbReference type="AlphaFoldDB" id="H0DZP6"/>
<feature type="region of interest" description="Disordered" evidence="1">
    <location>
        <begin position="1"/>
        <end position="25"/>
    </location>
</feature>
<name>H0DZP6_9ACTN</name>
<evidence type="ECO:0008006" key="4">
    <source>
        <dbReference type="Google" id="ProtNLM"/>
    </source>
</evidence>
<proteinExistence type="predicted"/>
<protein>
    <recommendedName>
        <fullName evidence="4">DUF5666 domain-containing protein</fullName>
    </recommendedName>
</protein>
<evidence type="ECO:0000256" key="1">
    <source>
        <dbReference type="SAM" id="MobiDB-lite"/>
    </source>
</evidence>
<sequence length="134" mass="12228">MGGATAGGPGAATATGGGGAAAGGTTIGQVANVRGSTLYVETSDGTTVAVRVGSTAKVQRLSHSSVGGVHPGDTVVVSGSARSDGSVRATDVQAAANGLSLGFGGLRSGAGASGAGGGTRNSGGDPVDQLFGGG</sequence>
<feature type="compositionally biased region" description="Gly residues" evidence="1">
    <location>
        <begin position="110"/>
        <end position="121"/>
    </location>
</feature>
<feature type="region of interest" description="Disordered" evidence="1">
    <location>
        <begin position="110"/>
        <end position="134"/>
    </location>
</feature>
<organism evidence="2 3">
    <name type="scientific">Patulibacter medicamentivorans</name>
    <dbReference type="NCBI Taxonomy" id="1097667"/>
    <lineage>
        <taxon>Bacteria</taxon>
        <taxon>Bacillati</taxon>
        <taxon>Actinomycetota</taxon>
        <taxon>Thermoleophilia</taxon>
        <taxon>Solirubrobacterales</taxon>
        <taxon>Patulibacteraceae</taxon>
        <taxon>Patulibacter</taxon>
    </lineage>
</organism>
<dbReference type="Proteomes" id="UP000005143">
    <property type="component" value="Unassembled WGS sequence"/>
</dbReference>
<keyword evidence="3" id="KW-1185">Reference proteome</keyword>